<dbReference type="GO" id="GO:0019867">
    <property type="term" value="C:outer membrane"/>
    <property type="evidence" value="ECO:0007669"/>
    <property type="project" value="InterPro"/>
</dbReference>
<gene>
    <name evidence="5" type="ORF">F9C29_10825</name>
</gene>
<dbReference type="InterPro" id="IPR043990">
    <property type="entry name" value="AC_1"/>
</dbReference>
<dbReference type="Gene3D" id="2.160.20.20">
    <property type="match status" value="1"/>
</dbReference>
<feature type="domain" description="Autochaperone" evidence="4">
    <location>
        <begin position="474"/>
        <end position="577"/>
    </location>
</feature>
<feature type="region of interest" description="Disordered" evidence="2">
    <location>
        <begin position="588"/>
        <end position="631"/>
    </location>
</feature>
<evidence type="ECO:0000313" key="5">
    <source>
        <dbReference type="EMBL" id="KAB2522108.1"/>
    </source>
</evidence>
<accession>A0A6L3XX58</accession>
<dbReference type="CDD" id="cd01344">
    <property type="entry name" value="PL2_Passenger_AT"/>
    <property type="match status" value="1"/>
</dbReference>
<comment type="caution">
    <text evidence="5">The sequence shown here is derived from an EMBL/GenBank/DDBJ whole genome shotgun (WGS) entry which is preliminary data.</text>
</comment>
<dbReference type="NCBIfam" id="TIGR01414">
    <property type="entry name" value="autotrans_barl"/>
    <property type="match status" value="1"/>
</dbReference>
<dbReference type="Pfam" id="PF18883">
    <property type="entry name" value="AC_1"/>
    <property type="match status" value="1"/>
</dbReference>
<name>A0A6L3XX58_9ENTR</name>
<reference evidence="5 6" key="1">
    <citation type="submission" date="2019-09" db="EMBL/GenBank/DDBJ databases">
        <title>Reversal of blaTEM antimicrobial resistance by CRISPR-Cas9 in clinical E. coli and other Enterobacteriaceae strains.</title>
        <authorList>
            <person name="Tagliaferri T."/>
            <person name="Guimaraes N."/>
            <person name="Pereira M."/>
            <person name="Felicori L."/>
            <person name="Horz H.-P."/>
            <person name="Santos S."/>
            <person name="Mendes T."/>
        </authorList>
    </citation>
    <scope>NUCLEOTIDE SEQUENCE [LARGE SCALE GENOMIC DNA]</scope>
    <source>
        <strain evidence="5 6">E2_blaTEM_MG</strain>
    </source>
</reference>
<dbReference type="NCBIfam" id="TIGR02601">
    <property type="entry name" value="autotrns_rpt"/>
    <property type="match status" value="1"/>
</dbReference>
<dbReference type="InterPro" id="IPR013425">
    <property type="entry name" value="Autotrns_rpt"/>
</dbReference>
<protein>
    <submittedName>
        <fullName evidence="5">Autotransporter outer membrane beta-barrel domain-containing protein</fullName>
    </submittedName>
</protein>
<dbReference type="InterPro" id="IPR011050">
    <property type="entry name" value="Pectin_lyase_fold/virulence"/>
</dbReference>
<dbReference type="SUPFAM" id="SSF51126">
    <property type="entry name" value="Pectin lyase-like"/>
    <property type="match status" value="1"/>
</dbReference>
<dbReference type="InterPro" id="IPR006315">
    <property type="entry name" value="OM_autotransptr_brl_dom"/>
</dbReference>
<feature type="compositionally biased region" description="Low complexity" evidence="2">
    <location>
        <begin position="613"/>
        <end position="631"/>
    </location>
</feature>
<dbReference type="InterPro" id="IPR012332">
    <property type="entry name" value="Autotransporter_pectin_lyase_C"/>
</dbReference>
<proteinExistence type="predicted"/>
<evidence type="ECO:0000256" key="3">
    <source>
        <dbReference type="SAM" id="SignalP"/>
    </source>
</evidence>
<evidence type="ECO:0000313" key="6">
    <source>
        <dbReference type="Proteomes" id="UP000476281"/>
    </source>
</evidence>
<feature type="non-terminal residue" evidence="5">
    <location>
        <position position="631"/>
    </location>
</feature>
<evidence type="ECO:0000256" key="2">
    <source>
        <dbReference type="SAM" id="MobiDB-lite"/>
    </source>
</evidence>
<dbReference type="Proteomes" id="UP000476281">
    <property type="component" value="Unassembled WGS sequence"/>
</dbReference>
<dbReference type="EMBL" id="WBSZ01000286">
    <property type="protein sequence ID" value="KAB2522108.1"/>
    <property type="molecule type" value="Genomic_DNA"/>
</dbReference>
<feature type="compositionally biased region" description="Acidic residues" evidence="2">
    <location>
        <begin position="596"/>
        <end position="612"/>
    </location>
</feature>
<organism evidence="5 6">
    <name type="scientific">Enterobacter hormaechei</name>
    <dbReference type="NCBI Taxonomy" id="158836"/>
    <lineage>
        <taxon>Bacteria</taxon>
        <taxon>Pseudomonadati</taxon>
        <taxon>Pseudomonadota</taxon>
        <taxon>Gammaproteobacteria</taxon>
        <taxon>Enterobacterales</taxon>
        <taxon>Enterobacteriaceae</taxon>
        <taxon>Enterobacter</taxon>
        <taxon>Enterobacter cloacae complex</taxon>
    </lineage>
</organism>
<dbReference type="PANTHER" id="PTHR35037">
    <property type="entry name" value="C-TERMINAL REGION OF AIDA-LIKE PROTEIN"/>
    <property type="match status" value="1"/>
</dbReference>
<dbReference type="InterPro" id="IPR051551">
    <property type="entry name" value="Autotransporter_adhesion"/>
</dbReference>
<dbReference type="AlphaFoldDB" id="A0A6L3XX58"/>
<keyword evidence="1 3" id="KW-0732">Signal</keyword>
<evidence type="ECO:0000259" key="4">
    <source>
        <dbReference type="Pfam" id="PF18883"/>
    </source>
</evidence>
<feature type="signal peptide" evidence="3">
    <location>
        <begin position="1"/>
        <end position="32"/>
    </location>
</feature>
<feature type="chain" id="PRO_5027043387" evidence="3">
    <location>
        <begin position="33"/>
        <end position="631"/>
    </location>
</feature>
<dbReference type="PANTHER" id="PTHR35037:SF3">
    <property type="entry name" value="C-TERMINAL REGION OF AIDA-LIKE PROTEIN"/>
    <property type="match status" value="1"/>
</dbReference>
<evidence type="ECO:0000256" key="1">
    <source>
        <dbReference type="ARBA" id="ARBA00022729"/>
    </source>
</evidence>
<sequence length="631" mass="63527">MSNKPSQLNNTTKTLGKIFPALLICTPAVAFSATIDQSTSVPQDFSADAEYVINKDVTISSADSEAAVSVTGFTINNITNEGNISGRETGLDINTAAQRVVVNNEEGAAITSKSATAISIESMQGEISNRGNITAFEDGIFVSENSSAVSISNSTTGVIKGKTGLNALAGVAINNAGTITGTANDGIALSEGNTKVINTGNVQGAQYGFNVTNNAKVDITNSGTISGDTAAVMFASNKNNTLVLDTGSTLIGDVISTNSTGNTLTLIGTGTEDSNFVGLNEGDGFASIKMMGENWALSGDLDIIGSGDSLLIDTGTLTLSGAVSNTGNTRVAKDASLQLGDGEKTATLSGGLTNNGTVIFNQGSDFTFATDMTGSGNVEKVDSNTLTLTGKNSYTGDTVLHGGTTLVSTGATLGVKGSNATVTVENGATFATAGEVNNNIAVLSGGTLAAWNAVQGNSTLSASGVDTINGNVTNGGTLLLSAANNSVGNNFTINGDYTGSDGSQIVMNSTLGEDNSPTDHLTITGSSFGQSGISITNIGGAGAQTINGMEIVSIGGSSEAQLTLAKPVVAGAWEYNLYQHSDGNWYLESKATPSDEPSDDTDDGGNTDDGDNTDNGGNTDDGGNTDNGGNT</sequence>